<keyword evidence="1" id="KW-0812">Transmembrane</keyword>
<dbReference type="EMBL" id="PECL01000010">
    <property type="protein sequence ID" value="TEA02656.1"/>
    <property type="molecule type" value="Genomic_DNA"/>
</dbReference>
<gene>
    <name evidence="2" type="ORF">CCUG60884_03793</name>
</gene>
<keyword evidence="1" id="KW-1133">Transmembrane helix</keyword>
<dbReference type="Proteomes" id="UP000294604">
    <property type="component" value="Unassembled WGS sequence"/>
</dbReference>
<feature type="transmembrane region" description="Helical" evidence="1">
    <location>
        <begin position="94"/>
        <end position="111"/>
    </location>
</feature>
<proteinExistence type="predicted"/>
<sequence length="170" mass="17770">MRPLSGTDSSTAVWGTTHLSNSWHGSGGIWHRLAVSGPAHPGTIAFMSHNTTLRKAAAGFYAGIGVFALVKPALVPQMFGGDAPTSESRTEIRAVYGGIPLAFALALARAGDDSPRSTGLRATVRYASYGMGLTRLVSGGFERRVRPWPTGLFAALEVAAGVALSERSNT</sequence>
<protein>
    <recommendedName>
        <fullName evidence="4">DUF4345 domain-containing protein</fullName>
    </recommendedName>
</protein>
<evidence type="ECO:0000313" key="3">
    <source>
        <dbReference type="Proteomes" id="UP000294604"/>
    </source>
</evidence>
<keyword evidence="1" id="KW-0472">Membrane</keyword>
<name>A0A4R8SSA0_9MYCO</name>
<organism evidence="2 3">
    <name type="scientific">Mycobacteroides salmoniphilum</name>
    <dbReference type="NCBI Taxonomy" id="404941"/>
    <lineage>
        <taxon>Bacteria</taxon>
        <taxon>Bacillati</taxon>
        <taxon>Actinomycetota</taxon>
        <taxon>Actinomycetes</taxon>
        <taxon>Mycobacteriales</taxon>
        <taxon>Mycobacteriaceae</taxon>
        <taxon>Mycobacteroides</taxon>
    </lineage>
</organism>
<comment type="caution">
    <text evidence="2">The sequence shown here is derived from an EMBL/GenBank/DDBJ whole genome shotgun (WGS) entry which is preliminary data.</text>
</comment>
<dbReference type="AlphaFoldDB" id="A0A4R8SSA0"/>
<evidence type="ECO:0000313" key="2">
    <source>
        <dbReference type="EMBL" id="TEA02656.1"/>
    </source>
</evidence>
<dbReference type="Pfam" id="PF14248">
    <property type="entry name" value="DUF4345"/>
    <property type="match status" value="1"/>
</dbReference>
<accession>A0A4R8SSA0</accession>
<dbReference type="STRING" id="404941.GCA_002013645_02064"/>
<reference evidence="2 3" key="1">
    <citation type="journal article" date="2019" name="Sci. Rep.">
        <title>Extended insight into the Mycobacterium chelonae-abscessus complex through whole genome sequencing of Mycobacterium salmoniphilum outbreak and Mycobacterium salmoniphilum-like strains.</title>
        <authorList>
            <person name="Behra P.R.K."/>
            <person name="Das S."/>
            <person name="Pettersson B.M.F."/>
            <person name="Shirreff L."/>
            <person name="DuCote T."/>
            <person name="Jacobsson K.G."/>
            <person name="Ennis D.G."/>
            <person name="Kirsebom L.A."/>
        </authorList>
    </citation>
    <scope>NUCLEOTIDE SEQUENCE [LARGE SCALE GENOMIC DNA]</scope>
    <source>
        <strain evidence="2 3">CCUG 60884</strain>
    </source>
</reference>
<evidence type="ECO:0000256" key="1">
    <source>
        <dbReference type="SAM" id="Phobius"/>
    </source>
</evidence>
<evidence type="ECO:0008006" key="4">
    <source>
        <dbReference type="Google" id="ProtNLM"/>
    </source>
</evidence>
<feature type="transmembrane region" description="Helical" evidence="1">
    <location>
        <begin position="56"/>
        <end position="74"/>
    </location>
</feature>
<dbReference type="InterPro" id="IPR025597">
    <property type="entry name" value="DUF4345"/>
</dbReference>